<keyword evidence="7" id="KW-1185">Reference proteome</keyword>
<protein>
    <submittedName>
        <fullName evidence="6">FMNH2-dependent dimethyl sulfone monooxygenase</fullName>
    </submittedName>
</protein>
<dbReference type="GO" id="GO:0016705">
    <property type="term" value="F:oxidoreductase activity, acting on paired donors, with incorporation or reduction of molecular oxygen"/>
    <property type="evidence" value="ECO:0007669"/>
    <property type="project" value="InterPro"/>
</dbReference>
<organism evidence="6 7">
    <name type="scientific">Arboricoccus pini</name>
    <dbReference type="NCBI Taxonomy" id="1963835"/>
    <lineage>
        <taxon>Bacteria</taxon>
        <taxon>Pseudomonadati</taxon>
        <taxon>Pseudomonadota</taxon>
        <taxon>Alphaproteobacteria</taxon>
        <taxon>Geminicoccales</taxon>
        <taxon>Geminicoccaceae</taxon>
        <taxon>Arboricoccus</taxon>
    </lineage>
</organism>
<dbReference type="CDD" id="cd01094">
    <property type="entry name" value="Alkanesulfonate_monoxygenase"/>
    <property type="match status" value="1"/>
</dbReference>
<evidence type="ECO:0000313" key="6">
    <source>
        <dbReference type="EMBL" id="SNB71063.1"/>
    </source>
</evidence>
<dbReference type="OrthoDB" id="9814695at2"/>
<sequence length="398" mass="43826">MSLTDMQRIVSDARCQPLQPGDFADSPLSIALRQPTLLGLFLPFHHGGWSASSLPRTTDWSFDYNAALALQAEALGFDLLFGFSNWQPKGGTGPTRTEQGLDAFIAASALAAITHKIMLISTIHVLYGPWHPIHLARFGATLDHVAKGRWGINVVTGHRAYEHELFGWSQIEHDERYERADELLRTLERLWFEEEPFSYASSRGTWRFKDAYISPRPRFGRPVLVNATGSDAGISFAARHSDIVFIASPGGGDIDSALGSLPTHTARVKAAARQEGRSVRTLLNPTLIVRETDREANAYAQAIVDHADLVALSGRKNLRSDAHAWRGHKHDDLRFGVGGAIGGNVQLIGSPETVTSQLLQLKEAGVDGFQLSFYDFAPDLAFFGERVLPLMKQVGLRH</sequence>
<keyword evidence="3" id="KW-0560">Oxidoreductase</keyword>
<dbReference type="InterPro" id="IPR050172">
    <property type="entry name" value="SsuD_RutA_monooxygenase"/>
</dbReference>
<proteinExistence type="predicted"/>
<dbReference type="Proteomes" id="UP000197065">
    <property type="component" value="Unassembled WGS sequence"/>
</dbReference>
<evidence type="ECO:0000256" key="4">
    <source>
        <dbReference type="ARBA" id="ARBA00023033"/>
    </source>
</evidence>
<dbReference type="RefSeq" id="WP_088561849.1">
    <property type="nucleotide sequence ID" value="NZ_FYEH01000008.1"/>
</dbReference>
<dbReference type="Gene3D" id="3.20.20.30">
    <property type="entry name" value="Luciferase-like domain"/>
    <property type="match status" value="1"/>
</dbReference>
<dbReference type="AlphaFoldDB" id="A0A212RFR1"/>
<dbReference type="SUPFAM" id="SSF51679">
    <property type="entry name" value="Bacterial luciferase-like"/>
    <property type="match status" value="1"/>
</dbReference>
<name>A0A212RFR1_9PROT</name>
<gene>
    <name evidence="6" type="ORF">SAMN07250955_10850</name>
</gene>
<dbReference type="Pfam" id="PF00296">
    <property type="entry name" value="Bac_luciferase"/>
    <property type="match status" value="1"/>
</dbReference>
<dbReference type="InterPro" id="IPR036661">
    <property type="entry name" value="Luciferase-like_sf"/>
</dbReference>
<evidence type="ECO:0000256" key="2">
    <source>
        <dbReference type="ARBA" id="ARBA00022643"/>
    </source>
</evidence>
<accession>A0A212RFR1</accession>
<dbReference type="PANTHER" id="PTHR42847:SF4">
    <property type="entry name" value="ALKANESULFONATE MONOOXYGENASE-RELATED"/>
    <property type="match status" value="1"/>
</dbReference>
<keyword evidence="2" id="KW-0288">FMN</keyword>
<dbReference type="PANTHER" id="PTHR42847">
    <property type="entry name" value="ALKANESULFONATE MONOOXYGENASE"/>
    <property type="match status" value="1"/>
</dbReference>
<keyword evidence="1" id="KW-0285">Flavoprotein</keyword>
<dbReference type="InterPro" id="IPR011251">
    <property type="entry name" value="Luciferase-like_dom"/>
</dbReference>
<dbReference type="GO" id="GO:0004497">
    <property type="term" value="F:monooxygenase activity"/>
    <property type="evidence" value="ECO:0007669"/>
    <property type="project" value="UniProtKB-KW"/>
</dbReference>
<dbReference type="EMBL" id="FYEH01000008">
    <property type="protein sequence ID" value="SNB71063.1"/>
    <property type="molecule type" value="Genomic_DNA"/>
</dbReference>
<evidence type="ECO:0000259" key="5">
    <source>
        <dbReference type="Pfam" id="PF00296"/>
    </source>
</evidence>
<evidence type="ECO:0000313" key="7">
    <source>
        <dbReference type="Proteomes" id="UP000197065"/>
    </source>
</evidence>
<evidence type="ECO:0000256" key="3">
    <source>
        <dbReference type="ARBA" id="ARBA00023002"/>
    </source>
</evidence>
<reference evidence="6 7" key="1">
    <citation type="submission" date="2017-06" db="EMBL/GenBank/DDBJ databases">
        <authorList>
            <person name="Kim H.J."/>
            <person name="Triplett B.A."/>
        </authorList>
    </citation>
    <scope>NUCLEOTIDE SEQUENCE [LARGE SCALE GENOMIC DNA]</scope>
    <source>
        <strain evidence="6 7">B29T1</strain>
    </source>
</reference>
<evidence type="ECO:0000256" key="1">
    <source>
        <dbReference type="ARBA" id="ARBA00022630"/>
    </source>
</evidence>
<keyword evidence="4 6" id="KW-0503">Monooxygenase</keyword>
<feature type="domain" description="Luciferase-like" evidence="5">
    <location>
        <begin position="38"/>
        <end position="367"/>
    </location>
</feature>